<name>A0A2I0UM69_LIMLA</name>
<organism evidence="1 2">
    <name type="scientific">Limosa lapponica baueri</name>
    <dbReference type="NCBI Taxonomy" id="1758121"/>
    <lineage>
        <taxon>Eukaryota</taxon>
        <taxon>Metazoa</taxon>
        <taxon>Chordata</taxon>
        <taxon>Craniata</taxon>
        <taxon>Vertebrata</taxon>
        <taxon>Euteleostomi</taxon>
        <taxon>Archelosauria</taxon>
        <taxon>Archosauria</taxon>
        <taxon>Dinosauria</taxon>
        <taxon>Saurischia</taxon>
        <taxon>Theropoda</taxon>
        <taxon>Coelurosauria</taxon>
        <taxon>Aves</taxon>
        <taxon>Neognathae</taxon>
        <taxon>Neoaves</taxon>
        <taxon>Charadriiformes</taxon>
        <taxon>Scolopacidae</taxon>
        <taxon>Limosa</taxon>
    </lineage>
</organism>
<accession>A0A2I0UM69</accession>
<dbReference type="Proteomes" id="UP000233556">
    <property type="component" value="Unassembled WGS sequence"/>
</dbReference>
<proteinExistence type="predicted"/>
<dbReference type="EMBL" id="KZ505686">
    <property type="protein sequence ID" value="PKU47145.1"/>
    <property type="molecule type" value="Genomic_DNA"/>
</dbReference>
<reference evidence="2" key="1">
    <citation type="submission" date="2017-11" db="EMBL/GenBank/DDBJ databases">
        <authorList>
            <person name="Lima N.C."/>
            <person name="Parody-Merino A.M."/>
            <person name="Battley P.F."/>
            <person name="Fidler A.E."/>
            <person name="Prosdocimi F."/>
        </authorList>
    </citation>
    <scope>NUCLEOTIDE SEQUENCE [LARGE SCALE GENOMIC DNA]</scope>
</reference>
<evidence type="ECO:0000313" key="1">
    <source>
        <dbReference type="EMBL" id="PKU47145.1"/>
    </source>
</evidence>
<keyword evidence="2" id="KW-1185">Reference proteome</keyword>
<reference evidence="2" key="2">
    <citation type="submission" date="2017-12" db="EMBL/GenBank/DDBJ databases">
        <title>Genome sequence of the Bar-tailed Godwit (Limosa lapponica baueri).</title>
        <authorList>
            <person name="Lima N.C.B."/>
            <person name="Parody-Merino A.M."/>
            <person name="Battley P.F."/>
            <person name="Fidler A.E."/>
            <person name="Prosdocimi F."/>
        </authorList>
    </citation>
    <scope>NUCLEOTIDE SEQUENCE [LARGE SCALE GENOMIC DNA]</scope>
</reference>
<evidence type="ECO:0000313" key="2">
    <source>
        <dbReference type="Proteomes" id="UP000233556"/>
    </source>
</evidence>
<gene>
    <name evidence="1" type="ORF">llap_2519</name>
</gene>
<sequence length="122" mass="13578">MPGSATLEEVEDSCISFSLWTRGYSNSFAPNVLKPVATGVKELSFMDHLKDLEGNDATENLRERLGGNWRYITPSSVSQPMVCGPQVVCQKSKGLQSDCRQFLETDTSILICCQKKSKDNRQ</sequence>
<protein>
    <submittedName>
        <fullName evidence="1">Uncharacterized protein</fullName>
    </submittedName>
</protein>
<dbReference type="AlphaFoldDB" id="A0A2I0UM69"/>